<dbReference type="EMBL" id="ADLK01000019">
    <property type="protein sequence ID" value="KMW20042.1"/>
    <property type="molecule type" value="Genomic_DNA"/>
</dbReference>
<accession>A0A0J9C4H8</accession>
<dbReference type="AlphaFoldDB" id="A0A0J9C4H8"/>
<sequence length="319" mass="35978">MRRRWEGAAVAGLALVVAMSMSLVSFAKEERTKVGTIGLTFASDIQAGESGGTVDVTLDSGECSIESVDIVNEGDYWIGGDKPKVEIWLSADSDYYFSKSGKNAFKFDGDKVKYVSSSVKSDKSEMVLTVTLEKLDEDDEDLDVDGLIWDEDNGIAHWDHLDLAKTYKVRLCRRGNSSSDDGIGTVYTVKENSFDFSGKFPRTGTYYFKVRAIDARNHAGDWEESSYIEITDQDLVRLNGQWMRDDRGWWYVNTDGSYTKNNWQYIHSKWYFFDEEGYMRTGWISWGDKQYYCDENGAMLSSTVTPDGFTVGADGARAN</sequence>
<gene>
    <name evidence="3" type="ORF">HMPREF9470_02057</name>
</gene>
<feature type="repeat" description="Cell wall-binding" evidence="2">
    <location>
        <begin position="280"/>
        <end position="299"/>
    </location>
</feature>
<dbReference type="PATRIC" id="fig|742734.4.peg.2207"/>
<dbReference type="Gene3D" id="2.10.270.10">
    <property type="entry name" value="Cholin Binding"/>
    <property type="match status" value="1"/>
</dbReference>
<dbReference type="InterPro" id="IPR018337">
    <property type="entry name" value="Cell_wall/Cho-bd_repeat"/>
</dbReference>
<reference evidence="3 4" key="1">
    <citation type="submission" date="2011-04" db="EMBL/GenBank/DDBJ databases">
        <title>The Genome Sequence of Clostridium citroniae WAL-19142.</title>
        <authorList>
            <consortium name="The Broad Institute Genome Sequencing Platform"/>
            <person name="Earl A."/>
            <person name="Ward D."/>
            <person name="Feldgarden M."/>
            <person name="Gevers D."/>
            <person name="Warren Y.A."/>
            <person name="Tyrrell K.L."/>
            <person name="Citron D.M."/>
            <person name="Goldstein E.J."/>
            <person name="Daigneault M."/>
            <person name="Allen-Vercoe E."/>
            <person name="Young S.K."/>
            <person name="Zeng Q."/>
            <person name="Gargeya S."/>
            <person name="Fitzgerald M."/>
            <person name="Haas B."/>
            <person name="Abouelleil A."/>
            <person name="Alvarado L."/>
            <person name="Arachchi H.M."/>
            <person name="Berlin A."/>
            <person name="Brown A."/>
            <person name="Chapman S.B."/>
            <person name="Chen Z."/>
            <person name="Dunbar C."/>
            <person name="Freedman E."/>
            <person name="Gearin G."/>
            <person name="Gellesch M."/>
            <person name="Goldberg J."/>
            <person name="Griggs A."/>
            <person name="Gujja S."/>
            <person name="Heilman E.R."/>
            <person name="Heiman D."/>
            <person name="Howarth C."/>
            <person name="Larson L."/>
            <person name="Lui A."/>
            <person name="MacDonald P.J."/>
            <person name="Mehta T."/>
            <person name="Montmayeur A."/>
            <person name="Murphy C."/>
            <person name="Neiman D."/>
            <person name="Pearson M."/>
            <person name="Priest M."/>
            <person name="Roberts A."/>
            <person name="Saif S."/>
            <person name="Shea T."/>
            <person name="Shenoy N."/>
            <person name="Sisk P."/>
            <person name="Stolte C."/>
            <person name="Sykes S."/>
            <person name="White J."/>
            <person name="Yandava C."/>
            <person name="Wortman J."/>
            <person name="Nusbaum C."/>
            <person name="Birren B."/>
        </authorList>
    </citation>
    <scope>NUCLEOTIDE SEQUENCE [LARGE SCALE GENOMIC DNA]</scope>
    <source>
        <strain evidence="3 4">WAL-19142</strain>
    </source>
</reference>
<name>A0A0J9C4H8_9FIRM</name>
<evidence type="ECO:0000313" key="4">
    <source>
        <dbReference type="Proteomes" id="UP000037392"/>
    </source>
</evidence>
<evidence type="ECO:0000313" key="3">
    <source>
        <dbReference type="EMBL" id="KMW20042.1"/>
    </source>
</evidence>
<proteinExistence type="predicted"/>
<dbReference type="OrthoDB" id="2060343at2"/>
<organism evidence="3 4">
    <name type="scientific">[Clostridium] citroniae WAL-19142</name>
    <dbReference type="NCBI Taxonomy" id="742734"/>
    <lineage>
        <taxon>Bacteria</taxon>
        <taxon>Bacillati</taxon>
        <taxon>Bacillota</taxon>
        <taxon>Clostridia</taxon>
        <taxon>Lachnospirales</taxon>
        <taxon>Lachnospiraceae</taxon>
        <taxon>Enterocloster</taxon>
    </lineage>
</organism>
<comment type="caution">
    <text evidence="3">The sequence shown here is derived from an EMBL/GenBank/DDBJ whole genome shotgun (WGS) entry which is preliminary data.</text>
</comment>
<evidence type="ECO:0000256" key="2">
    <source>
        <dbReference type="PROSITE-ProRule" id="PRU00591"/>
    </source>
</evidence>
<evidence type="ECO:0000256" key="1">
    <source>
        <dbReference type="ARBA" id="ARBA00022737"/>
    </source>
</evidence>
<keyword evidence="1" id="KW-0677">Repeat</keyword>
<dbReference type="Gene3D" id="2.60.40.10">
    <property type="entry name" value="Immunoglobulins"/>
    <property type="match status" value="1"/>
</dbReference>
<dbReference type="GeneID" id="93162005"/>
<dbReference type="SUPFAM" id="SSF69360">
    <property type="entry name" value="Cell wall binding repeat"/>
    <property type="match status" value="1"/>
</dbReference>
<protein>
    <recommendedName>
        <fullName evidence="5">Cell wall-binding repeat protein</fullName>
    </recommendedName>
</protein>
<dbReference type="RefSeq" id="WP_007860400.1">
    <property type="nucleotide sequence ID" value="NZ_KQ235877.1"/>
</dbReference>
<dbReference type="InterPro" id="IPR013783">
    <property type="entry name" value="Ig-like_fold"/>
</dbReference>
<dbReference type="Proteomes" id="UP000037392">
    <property type="component" value="Unassembled WGS sequence"/>
</dbReference>
<feature type="repeat" description="Cell wall-binding" evidence="2">
    <location>
        <begin position="260"/>
        <end position="279"/>
    </location>
</feature>
<dbReference type="Pfam" id="PF19127">
    <property type="entry name" value="Choline_bind_3"/>
    <property type="match status" value="1"/>
</dbReference>
<dbReference type="PROSITE" id="PS51170">
    <property type="entry name" value="CW"/>
    <property type="match status" value="2"/>
</dbReference>
<evidence type="ECO:0008006" key="5">
    <source>
        <dbReference type="Google" id="ProtNLM"/>
    </source>
</evidence>